<dbReference type="AlphaFoldDB" id="A0A9J6BPL0"/>
<evidence type="ECO:0000256" key="4">
    <source>
        <dbReference type="ARBA" id="ARBA00023163"/>
    </source>
</evidence>
<keyword evidence="7" id="KW-1185">Reference proteome</keyword>
<dbReference type="GO" id="GO:0003677">
    <property type="term" value="F:DNA binding"/>
    <property type="evidence" value="ECO:0007669"/>
    <property type="project" value="InterPro"/>
</dbReference>
<sequence length="384" mass="43920">MEGLINSKIVSVDKINSKKASPILATFQNSSLSDDKCNQVVCKRVETESDGRKFALIATNSSVYKAELNDSKYEDTYLAIHNKTTGEINLIQVQKADFRNVLYDNKRSIYENNVVDKRKLYKEFGGKKAMASFDRQNQSQTQNSSILENTVDKVLQNVDIDKILDSSTLENEKEFSIFPEIKEDIEGKDVREIFTLDILFGAEIVEHMNEIALEALASPIDQLDFKNNHLKKTAASLQLSKQPEKNVNEMIMLLYAKILMKLINFRQKYFEISRELKNVSPRLQQNILSIFFINGSNEYSNYTKQKATVFYIILMLLTTKSLTIDLYDLLDGVVMSKREIFKYASIIGCKKSNGEKLSLTKVAKLDKNFKFTVPTLKGKKDRSK</sequence>
<dbReference type="GO" id="GO:0000428">
    <property type="term" value="C:DNA-directed RNA polymerase complex"/>
    <property type="evidence" value="ECO:0007669"/>
    <property type="project" value="UniProtKB-KW"/>
</dbReference>
<keyword evidence="3" id="KW-0240">DNA-directed RNA polymerase</keyword>
<evidence type="ECO:0008006" key="8">
    <source>
        <dbReference type="Google" id="ProtNLM"/>
    </source>
</evidence>
<dbReference type="InterPro" id="IPR009668">
    <property type="entry name" value="RNA_pol-assoc_fac_A49-like"/>
</dbReference>
<protein>
    <recommendedName>
        <fullName evidence="8">DNA-directed RNA polymerase I subunit RPA49</fullName>
    </recommendedName>
</protein>
<accession>A0A9J6BPL0</accession>
<reference evidence="6" key="1">
    <citation type="submission" date="2021-03" db="EMBL/GenBank/DDBJ databases">
        <title>Chromosome level genome of the anhydrobiotic midge Polypedilum vanderplanki.</title>
        <authorList>
            <person name="Yoshida Y."/>
            <person name="Kikawada T."/>
            <person name="Gusev O."/>
        </authorList>
    </citation>
    <scope>NUCLEOTIDE SEQUENCE</scope>
    <source>
        <strain evidence="6">NIAS01</strain>
        <tissue evidence="6">Whole body or cell culture</tissue>
    </source>
</reference>
<evidence type="ECO:0000256" key="3">
    <source>
        <dbReference type="ARBA" id="ARBA00022478"/>
    </source>
</evidence>
<comment type="subcellular location">
    <subcellularLocation>
        <location evidence="1">Nucleus</location>
        <location evidence="1">Nucleolus</location>
    </subcellularLocation>
</comment>
<comment type="caution">
    <text evidence="6">The sequence shown here is derived from an EMBL/GenBank/DDBJ whole genome shotgun (WGS) entry which is preliminary data.</text>
</comment>
<proteinExistence type="inferred from homology"/>
<organism evidence="6 7">
    <name type="scientific">Polypedilum vanderplanki</name>
    <name type="common">Sleeping chironomid midge</name>
    <dbReference type="NCBI Taxonomy" id="319348"/>
    <lineage>
        <taxon>Eukaryota</taxon>
        <taxon>Metazoa</taxon>
        <taxon>Ecdysozoa</taxon>
        <taxon>Arthropoda</taxon>
        <taxon>Hexapoda</taxon>
        <taxon>Insecta</taxon>
        <taxon>Pterygota</taxon>
        <taxon>Neoptera</taxon>
        <taxon>Endopterygota</taxon>
        <taxon>Diptera</taxon>
        <taxon>Nematocera</taxon>
        <taxon>Chironomoidea</taxon>
        <taxon>Chironomidae</taxon>
        <taxon>Chironominae</taxon>
        <taxon>Polypedilum</taxon>
        <taxon>Polypedilum</taxon>
    </lineage>
</organism>
<gene>
    <name evidence="6" type="ORF">PVAND_001550</name>
</gene>
<evidence type="ECO:0000313" key="6">
    <source>
        <dbReference type="EMBL" id="KAG5671347.1"/>
    </source>
</evidence>
<keyword evidence="4" id="KW-0804">Transcription</keyword>
<evidence type="ECO:0000256" key="5">
    <source>
        <dbReference type="ARBA" id="ARBA00023242"/>
    </source>
</evidence>
<dbReference type="Pfam" id="PF06870">
    <property type="entry name" value="RNA_pol_I_A49"/>
    <property type="match status" value="1"/>
</dbReference>
<comment type="similarity">
    <text evidence="2">Belongs to the eukaryotic RPA49/POLR1E RNA polymerase subunit family.</text>
</comment>
<dbReference type="Proteomes" id="UP001107558">
    <property type="component" value="Chromosome 3"/>
</dbReference>
<name>A0A9J6BPL0_POLVA</name>
<dbReference type="GO" id="GO:0006351">
    <property type="term" value="P:DNA-templated transcription"/>
    <property type="evidence" value="ECO:0007669"/>
    <property type="project" value="InterPro"/>
</dbReference>
<evidence type="ECO:0000256" key="1">
    <source>
        <dbReference type="ARBA" id="ARBA00004604"/>
    </source>
</evidence>
<evidence type="ECO:0000313" key="7">
    <source>
        <dbReference type="Proteomes" id="UP001107558"/>
    </source>
</evidence>
<evidence type="ECO:0000256" key="2">
    <source>
        <dbReference type="ARBA" id="ARBA00009430"/>
    </source>
</evidence>
<dbReference type="OrthoDB" id="277398at2759"/>
<dbReference type="PANTHER" id="PTHR14440">
    <property type="entry name" value="DNA-DIRECTED RNA POLYMERASE I SUBUNIT RPA49"/>
    <property type="match status" value="1"/>
</dbReference>
<keyword evidence="5" id="KW-0539">Nucleus</keyword>
<dbReference type="GO" id="GO:0005730">
    <property type="term" value="C:nucleolus"/>
    <property type="evidence" value="ECO:0007669"/>
    <property type="project" value="UniProtKB-SubCell"/>
</dbReference>
<dbReference type="EMBL" id="JADBJN010000003">
    <property type="protein sequence ID" value="KAG5671347.1"/>
    <property type="molecule type" value="Genomic_DNA"/>
</dbReference>